<feature type="domain" description="Thioesterase" evidence="2">
    <location>
        <begin position="21"/>
        <end position="233"/>
    </location>
</feature>
<keyword evidence="3" id="KW-0378">Hydrolase</keyword>
<dbReference type="PANTHER" id="PTHR11487:SF0">
    <property type="entry name" value="S-ACYL FATTY ACID SYNTHASE THIOESTERASE, MEDIUM CHAIN"/>
    <property type="match status" value="1"/>
</dbReference>
<dbReference type="EMBL" id="FOBF01000002">
    <property type="protein sequence ID" value="SEK58233.1"/>
    <property type="molecule type" value="Genomic_DNA"/>
</dbReference>
<dbReference type="InterPro" id="IPR001031">
    <property type="entry name" value="Thioesterase"/>
</dbReference>
<dbReference type="AlphaFoldDB" id="A0A1H7I6N4"/>
<reference evidence="3 4" key="1">
    <citation type="submission" date="2016-10" db="EMBL/GenBank/DDBJ databases">
        <authorList>
            <person name="de Groot N.N."/>
        </authorList>
    </citation>
    <scope>NUCLEOTIDE SEQUENCE [LARGE SCALE GENOMIC DNA]</scope>
    <source>
        <strain evidence="3 4">DSM 43357</strain>
    </source>
</reference>
<dbReference type="Proteomes" id="UP000198953">
    <property type="component" value="Unassembled WGS sequence"/>
</dbReference>
<protein>
    <submittedName>
        <fullName evidence="3">Medium-chain acyl-[acyl-carrier-protein] hydrolase</fullName>
    </submittedName>
</protein>
<dbReference type="GO" id="GO:0008610">
    <property type="term" value="P:lipid biosynthetic process"/>
    <property type="evidence" value="ECO:0007669"/>
    <property type="project" value="TreeGrafter"/>
</dbReference>
<dbReference type="Pfam" id="PF00975">
    <property type="entry name" value="Thioesterase"/>
    <property type="match status" value="1"/>
</dbReference>
<evidence type="ECO:0000259" key="2">
    <source>
        <dbReference type="Pfam" id="PF00975"/>
    </source>
</evidence>
<dbReference type="Gene3D" id="3.40.50.1820">
    <property type="entry name" value="alpha/beta hydrolase"/>
    <property type="match status" value="1"/>
</dbReference>
<gene>
    <name evidence="3" type="ORF">SAMN05660976_00708</name>
</gene>
<accession>A0A1H7I6N4</accession>
<evidence type="ECO:0000256" key="1">
    <source>
        <dbReference type="ARBA" id="ARBA00007169"/>
    </source>
</evidence>
<evidence type="ECO:0000313" key="4">
    <source>
        <dbReference type="Proteomes" id="UP000198953"/>
    </source>
</evidence>
<comment type="similarity">
    <text evidence="1">Belongs to the thioesterase family.</text>
</comment>
<dbReference type="InterPro" id="IPR029058">
    <property type="entry name" value="AB_hydrolase_fold"/>
</dbReference>
<name>A0A1H7I6N4_9ACTN</name>
<dbReference type="GO" id="GO:0016787">
    <property type="term" value="F:hydrolase activity"/>
    <property type="evidence" value="ECO:0007669"/>
    <property type="project" value="UniProtKB-KW"/>
</dbReference>
<dbReference type="InterPro" id="IPR012223">
    <property type="entry name" value="TEII"/>
</dbReference>
<dbReference type="OrthoDB" id="8480037at2"/>
<proteinExistence type="inferred from homology"/>
<dbReference type="PANTHER" id="PTHR11487">
    <property type="entry name" value="THIOESTERASE"/>
    <property type="match status" value="1"/>
</dbReference>
<dbReference type="STRING" id="46177.SAMN05660976_00708"/>
<evidence type="ECO:0000313" key="3">
    <source>
        <dbReference type="EMBL" id="SEK58233.1"/>
    </source>
</evidence>
<dbReference type="SUPFAM" id="SSF53474">
    <property type="entry name" value="alpha/beta-Hydrolases"/>
    <property type="match status" value="1"/>
</dbReference>
<organism evidence="3 4">
    <name type="scientific">Nonomuraea pusilla</name>
    <dbReference type="NCBI Taxonomy" id="46177"/>
    <lineage>
        <taxon>Bacteria</taxon>
        <taxon>Bacillati</taxon>
        <taxon>Actinomycetota</taxon>
        <taxon>Actinomycetes</taxon>
        <taxon>Streptosporangiales</taxon>
        <taxon>Streptosporangiaceae</taxon>
        <taxon>Nonomuraea</taxon>
    </lineage>
</organism>
<sequence length="255" mass="28333">MAIMTDRWLIRWQPRTEPALRLICFPYAGGGPALFRTWPQALPPQAEVCAVQLPGRGARFTEPPFTSMDELLPALADGLAPFLDRPYVTFGHSLGGIISFELVRFLRAKNLGQPELMIISGCRAAQAPRSGPRIHDLPTAEFRAELRRINGTPQEVLEDEGLLEVVEPMVRADMALGERYLHLPEPPLDVPMSVVHGSADATVTRAAAEAWHEQTTGEFVVREVPGDHFFIHDAEADLLPLVRESLRPWVLPSPR</sequence>
<keyword evidence="4" id="KW-1185">Reference proteome</keyword>